<proteinExistence type="inferred from homology"/>
<comment type="similarity">
    <text evidence="1">Belongs to the recoverin family.</text>
</comment>
<accession>A0A814T422</accession>
<evidence type="ECO:0000313" key="9">
    <source>
        <dbReference type="EMBL" id="CAF3802647.1"/>
    </source>
</evidence>
<evidence type="ECO:0000256" key="2">
    <source>
        <dbReference type="ARBA" id="ARBA00022707"/>
    </source>
</evidence>
<keyword evidence="3" id="KW-0479">Metal-binding</keyword>
<keyword evidence="5" id="KW-0106">Calcium</keyword>
<feature type="domain" description="EF-hand" evidence="7">
    <location>
        <begin position="99"/>
        <end position="134"/>
    </location>
</feature>
<dbReference type="PROSITE" id="PS50222">
    <property type="entry name" value="EF_HAND_2"/>
    <property type="match status" value="2"/>
</dbReference>
<name>A0A814T422_9BILA</name>
<organism evidence="8 10">
    <name type="scientific">Adineta steineri</name>
    <dbReference type="NCBI Taxonomy" id="433720"/>
    <lineage>
        <taxon>Eukaryota</taxon>
        <taxon>Metazoa</taxon>
        <taxon>Spiralia</taxon>
        <taxon>Gnathifera</taxon>
        <taxon>Rotifera</taxon>
        <taxon>Eurotatoria</taxon>
        <taxon>Bdelloidea</taxon>
        <taxon>Adinetida</taxon>
        <taxon>Adinetidae</taxon>
        <taxon>Adineta</taxon>
    </lineage>
</organism>
<dbReference type="PANTHER" id="PTHR23055:SF178">
    <property type="entry name" value="NEUROCALCIN HOMOLOG"/>
    <property type="match status" value="1"/>
</dbReference>
<dbReference type="InterPro" id="IPR018247">
    <property type="entry name" value="EF_Hand_1_Ca_BS"/>
</dbReference>
<feature type="domain" description="EF-hand" evidence="7">
    <location>
        <begin position="63"/>
        <end position="98"/>
    </location>
</feature>
<dbReference type="AlphaFoldDB" id="A0A814T422"/>
<evidence type="ECO:0000256" key="6">
    <source>
        <dbReference type="ARBA" id="ARBA00023288"/>
    </source>
</evidence>
<evidence type="ECO:0000259" key="7">
    <source>
        <dbReference type="PROSITE" id="PS50222"/>
    </source>
</evidence>
<keyword evidence="4" id="KW-0677">Repeat</keyword>
<comment type="caution">
    <text evidence="8">The sequence shown here is derived from an EMBL/GenBank/DDBJ whole genome shotgun (WGS) entry which is preliminary data.</text>
</comment>
<dbReference type="EMBL" id="CAJOAY010001159">
    <property type="protein sequence ID" value="CAF3802647.1"/>
    <property type="molecule type" value="Genomic_DNA"/>
</dbReference>
<dbReference type="Gene3D" id="1.10.238.10">
    <property type="entry name" value="EF-hand"/>
    <property type="match status" value="1"/>
</dbReference>
<evidence type="ECO:0000256" key="3">
    <source>
        <dbReference type="ARBA" id="ARBA00022723"/>
    </source>
</evidence>
<evidence type="ECO:0000313" key="8">
    <source>
        <dbReference type="EMBL" id="CAF1154348.1"/>
    </source>
</evidence>
<dbReference type="Proteomes" id="UP000663881">
    <property type="component" value="Unassembled WGS sequence"/>
</dbReference>
<dbReference type="Proteomes" id="UP000663891">
    <property type="component" value="Unassembled WGS sequence"/>
</dbReference>
<dbReference type="SMART" id="SM00054">
    <property type="entry name" value="EFh"/>
    <property type="match status" value="3"/>
</dbReference>
<dbReference type="EMBL" id="CAJNON010000265">
    <property type="protein sequence ID" value="CAF1154348.1"/>
    <property type="molecule type" value="Genomic_DNA"/>
</dbReference>
<evidence type="ECO:0000256" key="1">
    <source>
        <dbReference type="ARBA" id="ARBA00006049"/>
    </source>
</evidence>
<protein>
    <recommendedName>
        <fullName evidence="7">EF-hand domain-containing protein</fullName>
    </recommendedName>
</protein>
<gene>
    <name evidence="9" type="ORF">OKA104_LOCUS18578</name>
    <name evidence="8" type="ORF">VCS650_LOCUS22990</name>
</gene>
<dbReference type="Pfam" id="PF13833">
    <property type="entry name" value="EF-hand_8"/>
    <property type="match status" value="1"/>
</dbReference>
<evidence type="ECO:0000313" key="10">
    <source>
        <dbReference type="Proteomes" id="UP000663891"/>
    </source>
</evidence>
<dbReference type="PANTHER" id="PTHR23055">
    <property type="entry name" value="CALCIUM BINDING PROTEINS"/>
    <property type="match status" value="1"/>
</dbReference>
<sequence>MGNRNGTHVLTERDVEILIKTSGKSEREIRQWYDEFHQDTNHTDRMDKRQFQVFYSKLRKKPNLQQITDHIFRAFDADQSGTIDFSEFLFAYIATSEGTKQQKFEYAFEVYDINDDQVVEKKEAKKILNLICRIIGLPEEDAKTYTDTLMLTFDTNQDKVLSKTEFINGCLHDITLARFANPFEI</sequence>
<evidence type="ECO:0000256" key="4">
    <source>
        <dbReference type="ARBA" id="ARBA00022737"/>
    </source>
</evidence>
<dbReference type="GO" id="GO:0005509">
    <property type="term" value="F:calcium ion binding"/>
    <property type="evidence" value="ECO:0007669"/>
    <property type="project" value="InterPro"/>
</dbReference>
<dbReference type="OrthoDB" id="191686at2759"/>
<dbReference type="InterPro" id="IPR011992">
    <property type="entry name" value="EF-hand-dom_pair"/>
</dbReference>
<keyword evidence="6" id="KW-0449">Lipoprotein</keyword>
<dbReference type="CDD" id="cd00051">
    <property type="entry name" value="EFh"/>
    <property type="match status" value="1"/>
</dbReference>
<dbReference type="PRINTS" id="PR00450">
    <property type="entry name" value="RECOVERIN"/>
</dbReference>
<dbReference type="InterPro" id="IPR002048">
    <property type="entry name" value="EF_hand_dom"/>
</dbReference>
<keyword evidence="2" id="KW-0519">Myristate</keyword>
<reference evidence="8" key="1">
    <citation type="submission" date="2021-02" db="EMBL/GenBank/DDBJ databases">
        <authorList>
            <person name="Nowell W R."/>
        </authorList>
    </citation>
    <scope>NUCLEOTIDE SEQUENCE</scope>
</reference>
<dbReference type="PROSITE" id="PS00018">
    <property type="entry name" value="EF_HAND_1"/>
    <property type="match status" value="2"/>
</dbReference>
<evidence type="ECO:0000256" key="5">
    <source>
        <dbReference type="ARBA" id="ARBA00022837"/>
    </source>
</evidence>
<dbReference type="InterPro" id="IPR028846">
    <property type="entry name" value="Recoverin"/>
</dbReference>
<dbReference type="SUPFAM" id="SSF47473">
    <property type="entry name" value="EF-hand"/>
    <property type="match status" value="1"/>
</dbReference>